<gene>
    <name evidence="2" type="ORF">IW252_000986</name>
</gene>
<accession>A0A931D896</accession>
<feature type="transmembrane region" description="Helical" evidence="1">
    <location>
        <begin position="152"/>
        <end position="173"/>
    </location>
</feature>
<feature type="transmembrane region" description="Helical" evidence="1">
    <location>
        <begin position="41"/>
        <end position="63"/>
    </location>
</feature>
<feature type="transmembrane region" description="Helical" evidence="1">
    <location>
        <begin position="93"/>
        <end position="111"/>
    </location>
</feature>
<evidence type="ECO:0000313" key="2">
    <source>
        <dbReference type="EMBL" id="MBG6084219.1"/>
    </source>
</evidence>
<dbReference type="EMBL" id="JADOTZ010000001">
    <property type="protein sequence ID" value="MBG6084219.1"/>
    <property type="molecule type" value="Genomic_DNA"/>
</dbReference>
<organism evidence="2 3">
    <name type="scientific">Zhihengliuella flava</name>
    <dbReference type="NCBI Taxonomy" id="1285193"/>
    <lineage>
        <taxon>Bacteria</taxon>
        <taxon>Bacillati</taxon>
        <taxon>Actinomycetota</taxon>
        <taxon>Actinomycetes</taxon>
        <taxon>Micrococcales</taxon>
        <taxon>Micrococcaceae</taxon>
        <taxon>Zhihengliuella</taxon>
    </lineage>
</organism>
<keyword evidence="1" id="KW-1133">Transmembrane helix</keyword>
<dbReference type="AlphaFoldDB" id="A0A931D896"/>
<dbReference type="InterPro" id="IPR017195">
    <property type="entry name" value="ABC_thiamin-permease_prd"/>
</dbReference>
<keyword evidence="1" id="KW-0472">Membrane</keyword>
<comment type="caution">
    <text evidence="2">The sequence shown here is derived from an EMBL/GenBank/DDBJ whole genome shotgun (WGS) entry which is preliminary data.</text>
</comment>
<proteinExistence type="predicted"/>
<dbReference type="Pfam" id="PF09819">
    <property type="entry name" value="ABC_cobalt"/>
    <property type="match status" value="1"/>
</dbReference>
<evidence type="ECO:0000256" key="1">
    <source>
        <dbReference type="SAM" id="Phobius"/>
    </source>
</evidence>
<feature type="transmembrane region" description="Helical" evidence="1">
    <location>
        <begin position="12"/>
        <end position="29"/>
    </location>
</feature>
<dbReference type="RefSeq" id="WP_196835559.1">
    <property type="nucleotide sequence ID" value="NZ_JADOTZ010000001.1"/>
</dbReference>
<keyword evidence="3" id="KW-1185">Reference proteome</keyword>
<feature type="transmembrane region" description="Helical" evidence="1">
    <location>
        <begin position="70"/>
        <end position="87"/>
    </location>
</feature>
<keyword evidence="1" id="KW-0812">Transmembrane</keyword>
<name>A0A931D896_9MICC</name>
<evidence type="ECO:0000313" key="3">
    <source>
        <dbReference type="Proteomes" id="UP000625033"/>
    </source>
</evidence>
<feature type="transmembrane region" description="Helical" evidence="1">
    <location>
        <begin position="118"/>
        <end position="140"/>
    </location>
</feature>
<dbReference type="Proteomes" id="UP000625033">
    <property type="component" value="Unassembled WGS sequence"/>
</dbReference>
<reference evidence="2" key="1">
    <citation type="submission" date="2020-11" db="EMBL/GenBank/DDBJ databases">
        <title>Sequencing the genomes of 1000 actinobacteria strains.</title>
        <authorList>
            <person name="Klenk H.-P."/>
        </authorList>
    </citation>
    <scope>NUCLEOTIDE SEQUENCE</scope>
    <source>
        <strain evidence="2">DSM 26152</strain>
    </source>
</reference>
<dbReference type="PIRSF" id="PIRSF037394">
    <property type="entry name" value="ABC_thiamine-permease_YkoE_prd"/>
    <property type="match status" value="1"/>
</dbReference>
<sequence length="198" mass="20801">MAKTTTWRVADIVIAAVIAVASGVIFWAWNMTYAGLEFLWAAFPPASGLVVGMWLFPGVLGALIIRKPGAALFCEVIAAVISAFLGSQWGVTVLLSGLIQGLGAELVFASFRYRRFGLWVATLAGGAAGLFGTFNDAFIMAWFPEYTLAMKLIYMGCGVVSGLLIAGALSWVLTRAIAKTGALSSLASRKAGSEPVNA</sequence>
<protein>
    <submittedName>
        <fullName evidence="2">Energy-coupling factor transport system substrate-specific component</fullName>
    </submittedName>
</protein>